<evidence type="ECO:0000313" key="3">
    <source>
        <dbReference type="Proteomes" id="UP000257109"/>
    </source>
</evidence>
<accession>A0A371HHQ6</accession>
<dbReference type="Proteomes" id="UP000257109">
    <property type="component" value="Unassembled WGS sequence"/>
</dbReference>
<comment type="caution">
    <text evidence="2">The sequence shown here is derived from an EMBL/GenBank/DDBJ whole genome shotgun (WGS) entry which is preliminary data.</text>
</comment>
<feature type="non-terminal residue" evidence="2">
    <location>
        <position position="1"/>
    </location>
</feature>
<feature type="domain" description="Reverse transcriptase Ty1/copia-type" evidence="1">
    <location>
        <begin position="23"/>
        <end position="221"/>
    </location>
</feature>
<evidence type="ECO:0000313" key="2">
    <source>
        <dbReference type="EMBL" id="RDY02326.1"/>
    </source>
</evidence>
<keyword evidence="3" id="KW-1185">Reference proteome</keyword>
<organism evidence="2 3">
    <name type="scientific">Mucuna pruriens</name>
    <name type="common">Velvet bean</name>
    <name type="synonym">Dolichos pruriens</name>
    <dbReference type="NCBI Taxonomy" id="157652"/>
    <lineage>
        <taxon>Eukaryota</taxon>
        <taxon>Viridiplantae</taxon>
        <taxon>Streptophyta</taxon>
        <taxon>Embryophyta</taxon>
        <taxon>Tracheophyta</taxon>
        <taxon>Spermatophyta</taxon>
        <taxon>Magnoliopsida</taxon>
        <taxon>eudicotyledons</taxon>
        <taxon>Gunneridae</taxon>
        <taxon>Pentapetalae</taxon>
        <taxon>rosids</taxon>
        <taxon>fabids</taxon>
        <taxon>Fabales</taxon>
        <taxon>Fabaceae</taxon>
        <taxon>Papilionoideae</taxon>
        <taxon>50 kb inversion clade</taxon>
        <taxon>NPAAA clade</taxon>
        <taxon>indigoferoid/millettioid clade</taxon>
        <taxon>Phaseoleae</taxon>
        <taxon>Mucuna</taxon>
    </lineage>
</organism>
<dbReference type="AlphaFoldDB" id="A0A371HHQ6"/>
<gene>
    <name evidence="2" type="primary">GIP</name>
    <name evidence="2" type="ORF">CR513_14227</name>
</gene>
<name>A0A371HHQ6_MUCPR</name>
<dbReference type="OrthoDB" id="1709798at2759"/>
<evidence type="ECO:0000259" key="1">
    <source>
        <dbReference type="Pfam" id="PF07727"/>
    </source>
</evidence>
<protein>
    <submittedName>
        <fullName evidence="2">Copia protein</fullName>
    </submittedName>
</protein>
<reference evidence="2" key="1">
    <citation type="submission" date="2018-05" db="EMBL/GenBank/DDBJ databases">
        <title>Draft genome of Mucuna pruriens seed.</title>
        <authorList>
            <person name="Nnadi N.E."/>
            <person name="Vos R."/>
            <person name="Hasami M.H."/>
            <person name="Devisetty U.K."/>
            <person name="Aguiy J.C."/>
        </authorList>
    </citation>
    <scope>NUCLEOTIDE SEQUENCE [LARGE SCALE GENOMIC DNA]</scope>
    <source>
        <strain evidence="2">JCA_2017</strain>
    </source>
</reference>
<sequence>MQLISLCMYVVATDLAQYKEAVKRAKIVRVKWIYKTKLNEKGEVDKFKARVVVKGYAQQYKIDYVENFALVACMETVHLLIVLGAQRGWPIHQLDVMFAFLHGELIEDVFVDQPHGYIQKGNDQKVCKLKNTLYGLKQDSHCHIEAYFIKKGLQKCDYEHALFIEANKKGDLLIVSLYVDNFLSTRNDELMFTKFKNSMNLEFNMIDINQMKYFLGLEVKLKLAKRSTTNRCYNVLEWIKTIMSKLQLFLDERRTNVNKTHFKQMMFAISLLSRYMENLIDPHLQLAKRVLRCLKGTFEYGIYYKKGESDGLIAYIDNDYVGCLDNEKTLRMCLSSRITSCIMVIKETTNGKVLRILDQMQDETITIRYNNNFTIKLSKN</sequence>
<dbReference type="EMBL" id="QJKJ01002558">
    <property type="protein sequence ID" value="RDY02326.1"/>
    <property type="molecule type" value="Genomic_DNA"/>
</dbReference>
<dbReference type="PANTHER" id="PTHR11439">
    <property type="entry name" value="GAG-POL-RELATED RETROTRANSPOSON"/>
    <property type="match status" value="1"/>
</dbReference>
<dbReference type="Pfam" id="PF07727">
    <property type="entry name" value="RVT_2"/>
    <property type="match status" value="1"/>
</dbReference>
<dbReference type="STRING" id="157652.A0A371HHQ6"/>
<proteinExistence type="predicted"/>
<dbReference type="PANTHER" id="PTHR11439:SF517">
    <property type="entry name" value="CYSTEINE-RICH RLK (RECEPTOR-LIKE PROTEIN KINASE) 8"/>
    <property type="match status" value="1"/>
</dbReference>
<dbReference type="InterPro" id="IPR013103">
    <property type="entry name" value="RVT_2"/>
</dbReference>